<feature type="compositionally biased region" description="Basic and acidic residues" evidence="1">
    <location>
        <begin position="1"/>
        <end position="14"/>
    </location>
</feature>
<evidence type="ECO:0000313" key="2">
    <source>
        <dbReference type="EMBL" id="TNN77478.1"/>
    </source>
</evidence>
<dbReference type="AlphaFoldDB" id="A0A4Z2II00"/>
<accession>A0A4Z2II00</accession>
<organism evidence="2 3">
    <name type="scientific">Liparis tanakae</name>
    <name type="common">Tanaka's snailfish</name>
    <dbReference type="NCBI Taxonomy" id="230148"/>
    <lineage>
        <taxon>Eukaryota</taxon>
        <taxon>Metazoa</taxon>
        <taxon>Chordata</taxon>
        <taxon>Craniata</taxon>
        <taxon>Vertebrata</taxon>
        <taxon>Euteleostomi</taxon>
        <taxon>Actinopterygii</taxon>
        <taxon>Neopterygii</taxon>
        <taxon>Teleostei</taxon>
        <taxon>Neoteleostei</taxon>
        <taxon>Acanthomorphata</taxon>
        <taxon>Eupercaria</taxon>
        <taxon>Perciformes</taxon>
        <taxon>Cottioidei</taxon>
        <taxon>Cottales</taxon>
        <taxon>Liparidae</taxon>
        <taxon>Liparis</taxon>
    </lineage>
</organism>
<sequence length="80" mass="8752">MDRLNERSRPRDGEGVYSEEETQSKGVRRTSEGGPSPTEVKPSTLRVYVMSAVRPEMVVSWLSSVLCFCQALSGASGSEL</sequence>
<dbReference type="Proteomes" id="UP000314294">
    <property type="component" value="Unassembled WGS sequence"/>
</dbReference>
<proteinExistence type="predicted"/>
<feature type="region of interest" description="Disordered" evidence="1">
    <location>
        <begin position="1"/>
        <end position="41"/>
    </location>
</feature>
<name>A0A4Z2II00_9TELE</name>
<protein>
    <submittedName>
        <fullName evidence="2">Uncharacterized protein</fullName>
    </submittedName>
</protein>
<evidence type="ECO:0000313" key="3">
    <source>
        <dbReference type="Proteomes" id="UP000314294"/>
    </source>
</evidence>
<dbReference type="EMBL" id="SRLO01000082">
    <property type="protein sequence ID" value="TNN77478.1"/>
    <property type="molecule type" value="Genomic_DNA"/>
</dbReference>
<evidence type="ECO:0000256" key="1">
    <source>
        <dbReference type="SAM" id="MobiDB-lite"/>
    </source>
</evidence>
<keyword evidence="3" id="KW-1185">Reference proteome</keyword>
<reference evidence="2 3" key="1">
    <citation type="submission" date="2019-03" db="EMBL/GenBank/DDBJ databases">
        <title>First draft genome of Liparis tanakae, snailfish: a comprehensive survey of snailfish specific genes.</title>
        <authorList>
            <person name="Kim W."/>
            <person name="Song I."/>
            <person name="Jeong J.-H."/>
            <person name="Kim D."/>
            <person name="Kim S."/>
            <person name="Ryu S."/>
            <person name="Song J.Y."/>
            <person name="Lee S.K."/>
        </authorList>
    </citation>
    <scope>NUCLEOTIDE SEQUENCE [LARGE SCALE GENOMIC DNA]</scope>
    <source>
        <tissue evidence="2">Muscle</tissue>
    </source>
</reference>
<gene>
    <name evidence="2" type="ORF">EYF80_012292</name>
</gene>
<comment type="caution">
    <text evidence="2">The sequence shown here is derived from an EMBL/GenBank/DDBJ whole genome shotgun (WGS) entry which is preliminary data.</text>
</comment>